<reference evidence="10" key="1">
    <citation type="journal article" date="2017" name="Front. Plant Sci.">
        <title>Climate Clever Clovers: New Paradigm to Reduce the Environmental Footprint of Ruminants by Breeding Low Methanogenic Forages Utilizing Haplotype Variation.</title>
        <authorList>
            <person name="Kaur P."/>
            <person name="Appels R."/>
            <person name="Bayer P.E."/>
            <person name="Keeble-Gagnere G."/>
            <person name="Wang J."/>
            <person name="Hirakawa H."/>
            <person name="Shirasawa K."/>
            <person name="Vercoe P."/>
            <person name="Stefanova K."/>
            <person name="Durmic Z."/>
            <person name="Nichols P."/>
            <person name="Revell C."/>
            <person name="Isobe S.N."/>
            <person name="Edwards D."/>
            <person name="Erskine W."/>
        </authorList>
    </citation>
    <scope>NUCLEOTIDE SEQUENCE [LARGE SCALE GENOMIC DNA]</scope>
    <source>
        <strain evidence="10">cv. Daliak</strain>
    </source>
</reference>
<dbReference type="EMBL" id="DF973366">
    <property type="protein sequence ID" value="GAU28023.1"/>
    <property type="molecule type" value="Genomic_DNA"/>
</dbReference>
<dbReference type="Pfam" id="PF00450">
    <property type="entry name" value="Peptidase_S10"/>
    <property type="match status" value="2"/>
</dbReference>
<keyword evidence="4" id="KW-0645">Protease</keyword>
<feature type="signal peptide" evidence="8">
    <location>
        <begin position="1"/>
        <end position="37"/>
    </location>
</feature>
<evidence type="ECO:0000256" key="4">
    <source>
        <dbReference type="ARBA" id="ARBA00022670"/>
    </source>
</evidence>
<dbReference type="PRINTS" id="PR00724">
    <property type="entry name" value="CRBOXYPTASEC"/>
</dbReference>
<dbReference type="OrthoDB" id="1342197at2759"/>
<evidence type="ECO:0000313" key="9">
    <source>
        <dbReference type="EMBL" id="GAU28023.1"/>
    </source>
</evidence>
<dbReference type="PANTHER" id="PTHR11802">
    <property type="entry name" value="SERINE PROTEASE FAMILY S10 SERINE CARBOXYPEPTIDASE"/>
    <property type="match status" value="1"/>
</dbReference>
<keyword evidence="10" id="KW-1185">Reference proteome</keyword>
<dbReference type="FunFam" id="3.40.50.1820:FF:000072">
    <property type="entry name" value="Serine carboxypeptidase-like 19"/>
    <property type="match status" value="2"/>
</dbReference>
<proteinExistence type="inferred from homology"/>
<dbReference type="AlphaFoldDB" id="A0A2Z6MDH1"/>
<dbReference type="SUPFAM" id="SSF53474">
    <property type="entry name" value="alpha/beta-Hydrolases"/>
    <property type="match status" value="2"/>
</dbReference>
<dbReference type="GO" id="GO:0004185">
    <property type="term" value="F:serine-type carboxypeptidase activity"/>
    <property type="evidence" value="ECO:0007669"/>
    <property type="project" value="InterPro"/>
</dbReference>
<dbReference type="Gene3D" id="3.40.50.1820">
    <property type="entry name" value="alpha/beta hydrolase"/>
    <property type="match status" value="2"/>
</dbReference>
<dbReference type="InterPro" id="IPR001563">
    <property type="entry name" value="Peptidase_S10"/>
</dbReference>
<dbReference type="PANTHER" id="PTHR11802:SF239">
    <property type="entry name" value="PEPTIDASE S10, SERINE CARBOXYPEPTIDASE, ALPHA_BETA HYDROLASE-RELATED"/>
    <property type="match status" value="1"/>
</dbReference>
<accession>A0A2Z6MDH1</accession>
<evidence type="ECO:0000256" key="2">
    <source>
        <dbReference type="ARBA" id="ARBA00009431"/>
    </source>
</evidence>
<dbReference type="GO" id="GO:0016747">
    <property type="term" value="F:acyltransferase activity, transferring groups other than amino-acyl groups"/>
    <property type="evidence" value="ECO:0007669"/>
    <property type="project" value="TreeGrafter"/>
</dbReference>
<dbReference type="Proteomes" id="UP000242715">
    <property type="component" value="Unassembled WGS sequence"/>
</dbReference>
<protein>
    <submittedName>
        <fullName evidence="9">Uncharacterized protein</fullName>
    </submittedName>
</protein>
<organism evidence="9 10">
    <name type="scientific">Trifolium subterraneum</name>
    <name type="common">Subterranean clover</name>
    <dbReference type="NCBI Taxonomy" id="3900"/>
    <lineage>
        <taxon>Eukaryota</taxon>
        <taxon>Viridiplantae</taxon>
        <taxon>Streptophyta</taxon>
        <taxon>Embryophyta</taxon>
        <taxon>Tracheophyta</taxon>
        <taxon>Spermatophyta</taxon>
        <taxon>Magnoliopsida</taxon>
        <taxon>eudicotyledons</taxon>
        <taxon>Gunneridae</taxon>
        <taxon>Pentapetalae</taxon>
        <taxon>rosids</taxon>
        <taxon>fabids</taxon>
        <taxon>Fabales</taxon>
        <taxon>Fabaceae</taxon>
        <taxon>Papilionoideae</taxon>
        <taxon>50 kb inversion clade</taxon>
        <taxon>NPAAA clade</taxon>
        <taxon>Hologalegina</taxon>
        <taxon>IRL clade</taxon>
        <taxon>Trifolieae</taxon>
        <taxon>Trifolium</taxon>
    </lineage>
</organism>
<evidence type="ECO:0000256" key="7">
    <source>
        <dbReference type="ARBA" id="ARBA00023180"/>
    </source>
</evidence>
<gene>
    <name evidence="9" type="ORF">TSUD_264810</name>
</gene>
<sequence length="843" mass="96236">MKNMMVPPSHSSLNCCFQILLALLLLSLQILTHHIEAYGSKVEVLPGFEGPLPFQLETGYVGLGETDDDMQVFYYFVKSENDPQKDPLMLWLTGGPGCSSFSGLVSQIGPFEFENKEYDGSVPSLVSRPQSWTKLCSIIFVDLPLGTGFSYAKNLTAHRSDWKLVHHAHQFLRKWLTDHPEFLSNEFYFGGDSYSGIPVPAIVQEISNGNEKGLQPFINLQGYLLGNPLTTNREDNDKIQYAHGMGLISDELYACLSRIDQYYILDPYCKDDSPLWRRSLTQELKESLSSHLTAPRLSCRTYGYYLTTKWANDKRVREALHIREGTISKWTRCYRTDFEYEIFSSVEFHANLSKKGYRSLIYDGDHDLVVPFMSTQTWIRALNYSIVDDWRPWFVNGQVGGYTRTYSNRMTFATVKILLALVLFSLQILTHIEAYGSKVEVLPGFQGTLPFELETGYVGLGETDDDMQVFYYFIKSENNPKKDPLMLWLTGGPGCSSFSGIVDQIGPFQFEIKEYDGSLPSLVLRPQSWTKVLRAPHVIFVDLPLGTGFSYAKNLTAHRSDWKLIHHTHQFLRKWLIDHPEFLSNEFYIGADSYSGIPVPAILQEISNGNEKGLQPLINLQGYLLGNPVTTNREKNDKIPYAHGMGLISDELYACLSGINKFEILGSYCEDDSPLWRRSLTQELKASLSSHLTVPELSCGKYRFYLETKWANDEHVRKALHIREGTIGKWVRCYSTDFEYEIFSSIEFHANLSKKGYRSLIYSGDHDSVITFISTQAWIRTLNYSIVDDWRPWFVNGQVGGYTRTYLNQMTFATVKGAGHTAPQYTPDQCFAMFTKWISKLPL</sequence>
<comment type="similarity">
    <text evidence="2">Belongs to the peptidase S10 family.</text>
</comment>
<evidence type="ECO:0000313" key="10">
    <source>
        <dbReference type="Proteomes" id="UP000242715"/>
    </source>
</evidence>
<evidence type="ECO:0000256" key="6">
    <source>
        <dbReference type="ARBA" id="ARBA00023157"/>
    </source>
</evidence>
<keyword evidence="4" id="KW-0378">Hydrolase</keyword>
<dbReference type="GO" id="GO:0005576">
    <property type="term" value="C:extracellular region"/>
    <property type="evidence" value="ECO:0007669"/>
    <property type="project" value="UniProtKB-SubCell"/>
</dbReference>
<keyword evidence="5 8" id="KW-0732">Signal</keyword>
<evidence type="ECO:0000256" key="8">
    <source>
        <dbReference type="SAM" id="SignalP"/>
    </source>
</evidence>
<dbReference type="GO" id="GO:0006508">
    <property type="term" value="P:proteolysis"/>
    <property type="evidence" value="ECO:0007669"/>
    <property type="project" value="UniProtKB-KW"/>
</dbReference>
<feature type="chain" id="PRO_5016258500" evidence="8">
    <location>
        <begin position="38"/>
        <end position="843"/>
    </location>
</feature>
<dbReference type="InterPro" id="IPR029058">
    <property type="entry name" value="AB_hydrolase_fold"/>
</dbReference>
<comment type="subcellular location">
    <subcellularLocation>
        <location evidence="1">Secreted</location>
    </subcellularLocation>
</comment>
<dbReference type="GO" id="GO:0019748">
    <property type="term" value="P:secondary metabolic process"/>
    <property type="evidence" value="ECO:0007669"/>
    <property type="project" value="TreeGrafter"/>
</dbReference>
<dbReference type="FunFam" id="3.40.50.11320:FF:000002">
    <property type="entry name" value="Carboxypeptidase"/>
    <property type="match status" value="1"/>
</dbReference>
<evidence type="ECO:0000256" key="3">
    <source>
        <dbReference type="ARBA" id="ARBA00022645"/>
    </source>
</evidence>
<keyword evidence="3" id="KW-0121">Carboxypeptidase</keyword>
<keyword evidence="6" id="KW-1015">Disulfide bond</keyword>
<keyword evidence="7" id="KW-0325">Glycoprotein</keyword>
<name>A0A2Z6MDH1_TRISU</name>
<evidence type="ECO:0000256" key="5">
    <source>
        <dbReference type="ARBA" id="ARBA00022729"/>
    </source>
</evidence>
<evidence type="ECO:0000256" key="1">
    <source>
        <dbReference type="ARBA" id="ARBA00004613"/>
    </source>
</evidence>